<sequence>MYRSVGGIRLLYPYGKNHQVMTLQTRGLLVSLHSLLEFLRRI</sequence>
<name>A0A0N4WDY2_HAEPC</name>
<keyword evidence="2" id="KW-1185">Reference proteome</keyword>
<organism evidence="3">
    <name type="scientific">Haemonchus placei</name>
    <name type="common">Barber's pole worm</name>
    <dbReference type="NCBI Taxonomy" id="6290"/>
    <lineage>
        <taxon>Eukaryota</taxon>
        <taxon>Metazoa</taxon>
        <taxon>Ecdysozoa</taxon>
        <taxon>Nematoda</taxon>
        <taxon>Chromadorea</taxon>
        <taxon>Rhabditida</taxon>
        <taxon>Rhabditina</taxon>
        <taxon>Rhabditomorpha</taxon>
        <taxon>Strongyloidea</taxon>
        <taxon>Trichostrongylidae</taxon>
        <taxon>Haemonchus</taxon>
    </lineage>
</organism>
<dbReference type="WBParaSite" id="HPLM_0000882001-mRNA-1">
    <property type="protein sequence ID" value="HPLM_0000882001-mRNA-1"/>
    <property type="gene ID" value="HPLM_0000882001"/>
</dbReference>
<reference evidence="3" key="1">
    <citation type="submission" date="2017-02" db="UniProtKB">
        <authorList>
            <consortium name="WormBaseParasite"/>
        </authorList>
    </citation>
    <scope>IDENTIFICATION</scope>
</reference>
<dbReference type="AlphaFoldDB" id="A0A0N4WDY2"/>
<evidence type="ECO:0000313" key="1">
    <source>
        <dbReference type="EMBL" id="VDO35873.1"/>
    </source>
</evidence>
<dbReference type="EMBL" id="UZAF01016936">
    <property type="protein sequence ID" value="VDO35873.1"/>
    <property type="molecule type" value="Genomic_DNA"/>
</dbReference>
<reference evidence="1 2" key="2">
    <citation type="submission" date="2018-11" db="EMBL/GenBank/DDBJ databases">
        <authorList>
            <consortium name="Pathogen Informatics"/>
        </authorList>
    </citation>
    <scope>NUCLEOTIDE SEQUENCE [LARGE SCALE GENOMIC DNA]</scope>
    <source>
        <strain evidence="1 2">MHpl1</strain>
    </source>
</reference>
<evidence type="ECO:0000313" key="2">
    <source>
        <dbReference type="Proteomes" id="UP000268014"/>
    </source>
</evidence>
<gene>
    <name evidence="1" type="ORF">HPLM_LOCUS8812</name>
</gene>
<accession>A0A0N4WDY2</accession>
<dbReference type="Proteomes" id="UP000268014">
    <property type="component" value="Unassembled WGS sequence"/>
</dbReference>
<proteinExistence type="predicted"/>
<protein>
    <submittedName>
        <fullName evidence="1 3">Uncharacterized protein</fullName>
    </submittedName>
</protein>
<evidence type="ECO:0000313" key="3">
    <source>
        <dbReference type="WBParaSite" id="HPLM_0000882001-mRNA-1"/>
    </source>
</evidence>